<dbReference type="SUPFAM" id="SSF51556">
    <property type="entry name" value="Metallo-dependent hydrolases"/>
    <property type="match status" value="1"/>
</dbReference>
<evidence type="ECO:0000313" key="1">
    <source>
        <dbReference type="EMBL" id="SVD39867.1"/>
    </source>
</evidence>
<reference evidence="1" key="1">
    <citation type="submission" date="2018-05" db="EMBL/GenBank/DDBJ databases">
        <authorList>
            <person name="Lanie J.A."/>
            <person name="Ng W.-L."/>
            <person name="Kazmierczak K.M."/>
            <person name="Andrzejewski T.M."/>
            <person name="Davidsen T.M."/>
            <person name="Wayne K.J."/>
            <person name="Tettelin H."/>
            <person name="Glass J.I."/>
            <person name="Rusch D."/>
            <person name="Podicherti R."/>
            <person name="Tsui H.-C.T."/>
            <person name="Winkler M.E."/>
        </authorList>
    </citation>
    <scope>NUCLEOTIDE SEQUENCE</scope>
</reference>
<accession>A0A382V0B8</accession>
<gene>
    <name evidence="1" type="ORF">METZ01_LOCUS392721</name>
</gene>
<name>A0A382V0B8_9ZZZZ</name>
<dbReference type="InterPro" id="IPR032466">
    <property type="entry name" value="Metal_Hydrolase"/>
</dbReference>
<organism evidence="1">
    <name type="scientific">marine metagenome</name>
    <dbReference type="NCBI Taxonomy" id="408172"/>
    <lineage>
        <taxon>unclassified sequences</taxon>
        <taxon>metagenomes</taxon>
        <taxon>ecological metagenomes</taxon>
    </lineage>
</organism>
<proteinExistence type="predicted"/>
<evidence type="ECO:0008006" key="2">
    <source>
        <dbReference type="Google" id="ProtNLM"/>
    </source>
</evidence>
<dbReference type="Gene3D" id="3.20.20.140">
    <property type="entry name" value="Metal-dependent hydrolases"/>
    <property type="match status" value="1"/>
</dbReference>
<dbReference type="EMBL" id="UINC01148148">
    <property type="protein sequence ID" value="SVD39867.1"/>
    <property type="molecule type" value="Genomic_DNA"/>
</dbReference>
<protein>
    <recommendedName>
        <fullName evidence="2">Amidohydrolase-related domain-containing protein</fullName>
    </recommendedName>
</protein>
<dbReference type="AlphaFoldDB" id="A0A382V0B8"/>
<sequence length="66" mass="7706">MSRYEPIGEIEALRDEFGARRLIYGSWYPRYAMGPMLFYLHHTTLTEAELALVCAGNLTRILEERL</sequence>